<dbReference type="InterPro" id="IPR001668">
    <property type="entry name" value="Mob_Pre"/>
</dbReference>
<organism evidence="4 5">
    <name type="scientific">Alkalibacterium olivapovliticus</name>
    <dbReference type="NCBI Taxonomy" id="99907"/>
    <lineage>
        <taxon>Bacteria</taxon>
        <taxon>Bacillati</taxon>
        <taxon>Bacillota</taxon>
        <taxon>Bacilli</taxon>
        <taxon>Lactobacillales</taxon>
        <taxon>Carnobacteriaceae</taxon>
        <taxon>Alkalibacterium</taxon>
    </lineage>
</organism>
<dbReference type="EMBL" id="PVTO01000056">
    <property type="protein sequence ID" value="PRY73339.1"/>
    <property type="molecule type" value="Genomic_DNA"/>
</dbReference>
<proteinExistence type="inferred from homology"/>
<protein>
    <submittedName>
        <fullName evidence="4">Plasmid recombination enzyme</fullName>
    </submittedName>
</protein>
<feature type="region of interest" description="Disordered" evidence="3">
    <location>
        <begin position="1"/>
        <end position="34"/>
    </location>
</feature>
<dbReference type="Pfam" id="PF01076">
    <property type="entry name" value="Mob_Pre"/>
    <property type="match status" value="1"/>
</dbReference>
<reference evidence="4 5" key="1">
    <citation type="submission" date="2018-03" db="EMBL/GenBank/DDBJ databases">
        <title>Genomic Encyclopedia of Archaeal and Bacterial Type Strains, Phase II (KMG-II): from individual species to whole genera.</title>
        <authorList>
            <person name="Goeker M."/>
        </authorList>
    </citation>
    <scope>NUCLEOTIDE SEQUENCE [LARGE SCALE GENOMIC DNA]</scope>
    <source>
        <strain evidence="4 5">DSM 13175</strain>
    </source>
</reference>
<keyword evidence="2" id="KW-0175">Coiled coil</keyword>
<dbReference type="RefSeq" id="WP_106196466.1">
    <property type="nucleotide sequence ID" value="NZ_PVTO01000056.1"/>
</dbReference>
<comment type="caution">
    <text evidence="4">The sequence shown here is derived from an EMBL/GenBank/DDBJ whole genome shotgun (WGS) entry which is preliminary data.</text>
</comment>
<dbReference type="CDD" id="cd17242">
    <property type="entry name" value="MobM_relaxase"/>
    <property type="match status" value="1"/>
</dbReference>
<dbReference type="GO" id="GO:0006310">
    <property type="term" value="P:DNA recombination"/>
    <property type="evidence" value="ECO:0007669"/>
    <property type="project" value="InterPro"/>
</dbReference>
<evidence type="ECO:0000313" key="5">
    <source>
        <dbReference type="Proteomes" id="UP000238205"/>
    </source>
</evidence>
<evidence type="ECO:0000256" key="1">
    <source>
        <dbReference type="ARBA" id="ARBA00010657"/>
    </source>
</evidence>
<sequence>MAEQRSISIQNAGGRSSIRHNNREKELKNVDTERTQYNRTLVQENLREVYEREFGPALERYNAKQKREDRKIKDYFSHVKKSDSLELQREEVIQIGDKDNYFLPLWQEWEKTADMYEEFFEQWKEQNPHLVPYNVVIHMDEASPHMHINYVPVAEGYKRGLEKQPSFSKALENQGFTGNKKQRFSDWRNQQLESIETIMNKNGLERKEVGKNHFKNHYEYQEVMQEVENLRSERDNLQNKLDHLADRKNRLERKIKPLEDELNKTENKIAKADTVISKQKEDWNKIKSWKEGFKEHRESSKYVLKLQTEPVIERTIAGKREVPDKVMVSKADLQKVEKTINHARQAQWISESELQEERQENKHLKKALSDEREQSDYWREAWNELNERVEKSLKPLTRHLEKFKAWSFEAFERLGYEREYVRETFDSDMAEEEQRRINDFDIER</sequence>
<evidence type="ECO:0000256" key="3">
    <source>
        <dbReference type="SAM" id="MobiDB-lite"/>
    </source>
</evidence>
<feature type="compositionally biased region" description="Basic and acidic residues" evidence="3">
    <location>
        <begin position="21"/>
        <end position="34"/>
    </location>
</feature>
<comment type="similarity">
    <text evidence="1">Belongs to the plasmid mobilization pre family.</text>
</comment>
<accession>A0A2T0VRT3</accession>
<dbReference type="GO" id="GO:0003677">
    <property type="term" value="F:DNA binding"/>
    <property type="evidence" value="ECO:0007669"/>
    <property type="project" value="InterPro"/>
</dbReference>
<evidence type="ECO:0000313" key="4">
    <source>
        <dbReference type="EMBL" id="PRY73339.1"/>
    </source>
</evidence>
<dbReference type="AlphaFoldDB" id="A0A2T0VRT3"/>
<dbReference type="Proteomes" id="UP000238205">
    <property type="component" value="Unassembled WGS sequence"/>
</dbReference>
<feature type="compositionally biased region" description="Polar residues" evidence="3">
    <location>
        <begin position="1"/>
        <end position="14"/>
    </location>
</feature>
<dbReference type="OrthoDB" id="2194794at2"/>
<evidence type="ECO:0000256" key="2">
    <source>
        <dbReference type="SAM" id="Coils"/>
    </source>
</evidence>
<feature type="coiled-coil region" evidence="2">
    <location>
        <begin position="220"/>
        <end position="282"/>
    </location>
</feature>
<keyword evidence="5" id="KW-1185">Reference proteome</keyword>
<name>A0A2T0VRT3_9LACT</name>
<gene>
    <name evidence="4" type="ORF">CLV38_1564</name>
</gene>
<dbReference type="Gene3D" id="3.30.930.30">
    <property type="match status" value="1"/>
</dbReference>